<reference evidence="1 2" key="1">
    <citation type="journal article" date="2017" name="MBio">
        <title>Type VI secretion-mediated competition in the bee gut microbiome.</title>
        <authorList>
            <person name="Steele M.I."/>
            <person name="Kwong W.K."/>
            <person name="Powell J.E."/>
            <person name="Whiteley M."/>
            <person name="Moran N.A."/>
        </authorList>
    </citation>
    <scope>NUCLEOTIDE SEQUENCE [LARGE SCALE GENOMIC DNA]</scope>
    <source>
        <strain evidence="1 2">Occ4-2</strain>
    </source>
</reference>
<accession>A0A2N9XI60</accession>
<dbReference type="Proteomes" id="UP000231484">
    <property type="component" value="Unassembled WGS sequence"/>
</dbReference>
<gene>
    <name evidence="1" type="ORF">BHC48_09735</name>
</gene>
<name>A0A2N9XI60_9NEIS</name>
<organism evidence="1 2">
    <name type="scientific">Snodgrassella alvi</name>
    <dbReference type="NCBI Taxonomy" id="1196083"/>
    <lineage>
        <taxon>Bacteria</taxon>
        <taxon>Pseudomonadati</taxon>
        <taxon>Pseudomonadota</taxon>
        <taxon>Betaproteobacteria</taxon>
        <taxon>Neisseriales</taxon>
        <taxon>Neisseriaceae</taxon>
        <taxon>Snodgrassella</taxon>
    </lineage>
</organism>
<comment type="caution">
    <text evidence="1">The sequence shown here is derived from an EMBL/GenBank/DDBJ whole genome shotgun (WGS) entry which is preliminary data.</text>
</comment>
<proteinExistence type="predicted"/>
<dbReference type="EMBL" id="MEIQ01000053">
    <property type="protein sequence ID" value="PIT48015.1"/>
    <property type="molecule type" value="Genomic_DNA"/>
</dbReference>
<evidence type="ECO:0000313" key="2">
    <source>
        <dbReference type="Proteomes" id="UP000231484"/>
    </source>
</evidence>
<protein>
    <submittedName>
        <fullName evidence="1">Uncharacterized protein</fullName>
    </submittedName>
</protein>
<dbReference type="AlphaFoldDB" id="A0A2N9XI60"/>
<sequence length="160" mass="18282">MLLNLENSKVPMKLIFLLSEELKAKPEQIRLTQELTLDESRPYMGLKGTNGLFGSQEWWNNINQGKIPLQYVSGVITRTYVAGQDPSSVDNCFSLLLDDGSIREESIYDYINKEDKKLFQIGSKVEIVYALDELKRRDSNGEKCYLDIVLEMAVSLKPIE</sequence>
<evidence type="ECO:0000313" key="1">
    <source>
        <dbReference type="EMBL" id="PIT48015.1"/>
    </source>
</evidence>